<comment type="similarity">
    <text evidence="6">Belongs to the even-skipped homeobox family.</text>
</comment>
<dbReference type="SUPFAM" id="SSF46689">
    <property type="entry name" value="Homeodomain-like"/>
    <property type="match status" value="1"/>
</dbReference>
<dbReference type="Gene3D" id="1.10.10.60">
    <property type="entry name" value="Homeodomain-like"/>
    <property type="match status" value="1"/>
</dbReference>
<evidence type="ECO:0000313" key="12">
    <source>
        <dbReference type="Proteomes" id="UP001432322"/>
    </source>
</evidence>
<dbReference type="Pfam" id="PF00046">
    <property type="entry name" value="Homeodomain"/>
    <property type="match status" value="1"/>
</dbReference>
<dbReference type="InterPro" id="IPR001356">
    <property type="entry name" value="HD"/>
</dbReference>
<accession>A0AAV5VTP4</accession>
<evidence type="ECO:0000256" key="3">
    <source>
        <dbReference type="ARBA" id="ARBA00023125"/>
    </source>
</evidence>
<dbReference type="CDD" id="cd00086">
    <property type="entry name" value="homeodomain"/>
    <property type="match status" value="1"/>
</dbReference>
<gene>
    <name evidence="11" type="ORF">PFISCL1PPCAC_12426</name>
</gene>
<feature type="compositionally biased region" description="Low complexity" evidence="9">
    <location>
        <begin position="66"/>
        <end position="86"/>
    </location>
</feature>
<proteinExistence type="inferred from homology"/>
<keyword evidence="2" id="KW-0217">Developmental protein</keyword>
<feature type="domain" description="Homeobox" evidence="10">
    <location>
        <begin position="123"/>
        <end position="183"/>
    </location>
</feature>
<dbReference type="PANTHER" id="PTHR46294:SF4">
    <property type="entry name" value="SEGMENTATION PROTEIN EVEN-SKIPPED"/>
    <property type="match status" value="1"/>
</dbReference>
<dbReference type="GO" id="GO:0000981">
    <property type="term" value="F:DNA-binding transcription factor activity, RNA polymerase II-specific"/>
    <property type="evidence" value="ECO:0007669"/>
    <property type="project" value="InterPro"/>
</dbReference>
<dbReference type="GO" id="GO:0005634">
    <property type="term" value="C:nucleus"/>
    <property type="evidence" value="ECO:0007669"/>
    <property type="project" value="UniProtKB-SubCell"/>
</dbReference>
<dbReference type="GO" id="GO:0000978">
    <property type="term" value="F:RNA polymerase II cis-regulatory region sequence-specific DNA binding"/>
    <property type="evidence" value="ECO:0007669"/>
    <property type="project" value="TreeGrafter"/>
</dbReference>
<protein>
    <recommendedName>
        <fullName evidence="10">Homeobox domain-containing protein</fullName>
    </recommendedName>
</protein>
<dbReference type="InterPro" id="IPR017970">
    <property type="entry name" value="Homeobox_CS"/>
</dbReference>
<dbReference type="PANTHER" id="PTHR46294">
    <property type="entry name" value="SEGMENTATION PROTEIN EVEN-SKIPPED"/>
    <property type="match status" value="1"/>
</dbReference>
<keyword evidence="12" id="KW-1185">Reference proteome</keyword>
<dbReference type="PROSITE" id="PS50071">
    <property type="entry name" value="HOMEOBOX_2"/>
    <property type="match status" value="1"/>
</dbReference>
<keyword evidence="3 7" id="KW-0238">DNA-binding</keyword>
<dbReference type="InterPro" id="IPR009057">
    <property type="entry name" value="Homeodomain-like_sf"/>
</dbReference>
<dbReference type="EMBL" id="BTSY01000003">
    <property type="protein sequence ID" value="GMT21129.1"/>
    <property type="molecule type" value="Genomic_DNA"/>
</dbReference>
<organism evidence="11 12">
    <name type="scientific">Pristionchus fissidentatus</name>
    <dbReference type="NCBI Taxonomy" id="1538716"/>
    <lineage>
        <taxon>Eukaryota</taxon>
        <taxon>Metazoa</taxon>
        <taxon>Ecdysozoa</taxon>
        <taxon>Nematoda</taxon>
        <taxon>Chromadorea</taxon>
        <taxon>Rhabditida</taxon>
        <taxon>Rhabditina</taxon>
        <taxon>Diplogasteromorpha</taxon>
        <taxon>Diplogasteroidea</taxon>
        <taxon>Neodiplogasteridae</taxon>
        <taxon>Pristionchus</taxon>
    </lineage>
</organism>
<dbReference type="PROSITE" id="PS00027">
    <property type="entry name" value="HOMEOBOX_1"/>
    <property type="match status" value="1"/>
</dbReference>
<evidence type="ECO:0000256" key="5">
    <source>
        <dbReference type="ARBA" id="ARBA00023242"/>
    </source>
</evidence>
<evidence type="ECO:0000256" key="9">
    <source>
        <dbReference type="SAM" id="MobiDB-lite"/>
    </source>
</evidence>
<reference evidence="11" key="1">
    <citation type="submission" date="2023-10" db="EMBL/GenBank/DDBJ databases">
        <title>Genome assembly of Pristionchus species.</title>
        <authorList>
            <person name="Yoshida K."/>
            <person name="Sommer R.J."/>
        </authorList>
    </citation>
    <scope>NUCLEOTIDE SEQUENCE</scope>
    <source>
        <strain evidence="11">RS5133</strain>
    </source>
</reference>
<evidence type="ECO:0000256" key="6">
    <source>
        <dbReference type="ARBA" id="ARBA00038449"/>
    </source>
</evidence>
<keyword evidence="5 7" id="KW-0539">Nucleus</keyword>
<feature type="DNA-binding region" description="Homeobox" evidence="7">
    <location>
        <begin position="125"/>
        <end position="184"/>
    </location>
</feature>
<keyword evidence="4 7" id="KW-0371">Homeobox</keyword>
<evidence type="ECO:0000259" key="10">
    <source>
        <dbReference type="PROSITE" id="PS50071"/>
    </source>
</evidence>
<dbReference type="InterPro" id="IPR052002">
    <property type="entry name" value="Even-skipped_HD"/>
</dbReference>
<evidence type="ECO:0000256" key="7">
    <source>
        <dbReference type="PROSITE-ProRule" id="PRU00108"/>
    </source>
</evidence>
<name>A0AAV5VTP4_9BILA</name>
<dbReference type="SMART" id="SM00389">
    <property type="entry name" value="HOX"/>
    <property type="match status" value="1"/>
</dbReference>
<feature type="non-terminal residue" evidence="11">
    <location>
        <position position="298"/>
    </location>
</feature>
<feature type="compositionally biased region" description="Polar residues" evidence="9">
    <location>
        <begin position="94"/>
        <end position="108"/>
    </location>
</feature>
<feature type="region of interest" description="Disordered" evidence="9">
    <location>
        <begin position="63"/>
        <end position="122"/>
    </location>
</feature>
<dbReference type="AlphaFoldDB" id="A0AAV5VTP4"/>
<comment type="subcellular location">
    <subcellularLocation>
        <location evidence="1 7 8">Nucleus</location>
    </subcellularLocation>
</comment>
<evidence type="ECO:0000256" key="8">
    <source>
        <dbReference type="RuleBase" id="RU000682"/>
    </source>
</evidence>
<feature type="region of interest" description="Disordered" evidence="9">
    <location>
        <begin position="264"/>
        <end position="298"/>
    </location>
</feature>
<evidence type="ECO:0000256" key="4">
    <source>
        <dbReference type="ARBA" id="ARBA00023155"/>
    </source>
</evidence>
<comment type="caution">
    <text evidence="11">The sequence shown here is derived from an EMBL/GenBank/DDBJ whole genome shotgun (WGS) entry which is preliminary data.</text>
</comment>
<sequence length="298" mass="31555">MQSFDIASLIGQPCSKRDSAAAADATARMQLEQLLFNAAAASSSASAGSAPHLQLLTEGIQSQLNSSASPPLDGSNSSSSNSPSSPHRSHSNNEHFSSSPHSLHTPHQSGGHRHHPYMNVDDGGIRRYRTAFTREQIGRLEKEFTKENYVSRKTRSELAHELNLPEGTIKVWFQNRRMKDKRQKMGGLPWPLLAPPHLAAYMLAATSAAAGSLTNNMNQCDLWNKAAAAASFAYAANPALAVMNGSFPPPSASLPSLHPLVSSSLAAPSTASEPTAAVPHETTSSPQPSSSPKSVGSS</sequence>
<evidence type="ECO:0000256" key="2">
    <source>
        <dbReference type="ARBA" id="ARBA00022473"/>
    </source>
</evidence>
<evidence type="ECO:0000256" key="1">
    <source>
        <dbReference type="ARBA" id="ARBA00004123"/>
    </source>
</evidence>
<evidence type="ECO:0000313" key="11">
    <source>
        <dbReference type="EMBL" id="GMT21129.1"/>
    </source>
</evidence>
<dbReference type="Proteomes" id="UP001432322">
    <property type="component" value="Unassembled WGS sequence"/>
</dbReference>